<gene>
    <name evidence="2" type="ORF">CAPTEDRAFT_206229</name>
</gene>
<organism evidence="2">
    <name type="scientific">Capitella teleta</name>
    <name type="common">Polychaete worm</name>
    <dbReference type="NCBI Taxonomy" id="283909"/>
    <lineage>
        <taxon>Eukaryota</taxon>
        <taxon>Metazoa</taxon>
        <taxon>Spiralia</taxon>
        <taxon>Lophotrochozoa</taxon>
        <taxon>Annelida</taxon>
        <taxon>Polychaeta</taxon>
        <taxon>Sedentaria</taxon>
        <taxon>Scolecida</taxon>
        <taxon>Capitellidae</taxon>
        <taxon>Capitella</taxon>
    </lineage>
</organism>
<name>R7UN68_CAPTE</name>
<proteinExistence type="predicted"/>
<dbReference type="InterPro" id="IPR029044">
    <property type="entry name" value="Nucleotide-diphossugar_trans"/>
</dbReference>
<keyword evidence="4" id="KW-1185">Reference proteome</keyword>
<keyword evidence="1" id="KW-0472">Membrane</keyword>
<dbReference type="Gene3D" id="3.90.550.10">
    <property type="entry name" value="Spore Coat Polysaccharide Biosynthesis Protein SpsA, Chain A"/>
    <property type="match status" value="1"/>
</dbReference>
<dbReference type="PANTHER" id="PTHR33604:SF3">
    <property type="entry name" value="OSJNBA0004B13.7 PROTEIN"/>
    <property type="match status" value="1"/>
</dbReference>
<dbReference type="Proteomes" id="UP000014760">
    <property type="component" value="Unassembled WGS sequence"/>
</dbReference>
<evidence type="ECO:0000313" key="2">
    <source>
        <dbReference type="EMBL" id="ELU07979.1"/>
    </source>
</evidence>
<dbReference type="STRING" id="283909.R7UN68"/>
<reference evidence="3" key="3">
    <citation type="submission" date="2015-06" db="UniProtKB">
        <authorList>
            <consortium name="EnsemblMetazoa"/>
        </authorList>
    </citation>
    <scope>IDENTIFICATION</scope>
</reference>
<evidence type="ECO:0000313" key="4">
    <source>
        <dbReference type="Proteomes" id="UP000014760"/>
    </source>
</evidence>
<evidence type="ECO:0000313" key="3">
    <source>
        <dbReference type="EnsemblMetazoa" id="CapteP206229"/>
    </source>
</evidence>
<dbReference type="AlphaFoldDB" id="R7UN68"/>
<dbReference type="SUPFAM" id="SSF53448">
    <property type="entry name" value="Nucleotide-diphospho-sugar transferases"/>
    <property type="match status" value="1"/>
</dbReference>
<feature type="transmembrane region" description="Helical" evidence="1">
    <location>
        <begin position="42"/>
        <end position="61"/>
    </location>
</feature>
<dbReference type="EMBL" id="AMQN01022009">
    <property type="status" value="NOT_ANNOTATED_CDS"/>
    <property type="molecule type" value="Genomic_DNA"/>
</dbReference>
<protein>
    <recommendedName>
        <fullName evidence="5">Glycosyl transferase 64 domain-containing protein</fullName>
    </recommendedName>
</protein>
<keyword evidence="1" id="KW-0812">Transmembrane</keyword>
<dbReference type="HOGENOM" id="CLU_051252_0_0_1"/>
<evidence type="ECO:0000256" key="1">
    <source>
        <dbReference type="SAM" id="Phobius"/>
    </source>
</evidence>
<dbReference type="OrthoDB" id="2020070at2759"/>
<reference evidence="2 4" key="2">
    <citation type="journal article" date="2013" name="Nature">
        <title>Insights into bilaterian evolution from three spiralian genomes.</title>
        <authorList>
            <person name="Simakov O."/>
            <person name="Marletaz F."/>
            <person name="Cho S.J."/>
            <person name="Edsinger-Gonzales E."/>
            <person name="Havlak P."/>
            <person name="Hellsten U."/>
            <person name="Kuo D.H."/>
            <person name="Larsson T."/>
            <person name="Lv J."/>
            <person name="Arendt D."/>
            <person name="Savage R."/>
            <person name="Osoegawa K."/>
            <person name="de Jong P."/>
            <person name="Grimwood J."/>
            <person name="Chapman J.A."/>
            <person name="Shapiro H."/>
            <person name="Aerts A."/>
            <person name="Otillar R.P."/>
            <person name="Terry A.Y."/>
            <person name="Boore J.L."/>
            <person name="Grigoriev I.V."/>
            <person name="Lindberg D.R."/>
            <person name="Seaver E.C."/>
            <person name="Weisblat D.A."/>
            <person name="Putnam N.H."/>
            <person name="Rokhsar D.S."/>
        </authorList>
    </citation>
    <scope>NUCLEOTIDE SEQUENCE</scope>
    <source>
        <strain evidence="2 4">I ESC-2004</strain>
    </source>
</reference>
<sequence length="389" mass="44904">MVSFWLNCSMFNKDTVFKQGSKAVVRGAIRLSILASMASKKILKILPCIIAIGILFVVLFVPPGCQESVIHGAVTYPESHEAFSHPEQVDVRLIILTHNRYQSLQRTLNALNFLELDGYSGHLDIFVDRNERQELHLETVKVAESFTWSKGPSRVHLQDKHVGIYGQWVDSWRPPLDSNELAIIIEDDIEVSPFAYRWLRQTHARYGHKDFISGYCLQDNNIRVTKGKNYNKEVNLVQEEILLGHPAHFFRVAGSWAFAPHPVTWRLFQDWFHSEAKKVKHPYVCGAKLNTDWYKVFEKQHREDSMWTMWYIYFTDKHGLSALVSNIPQYTESNNSLVCNRLVAGLHYGPKREKFDCDKELMKSWSDSFVATEPNLPLIGYNGSLIGFR</sequence>
<dbReference type="OMA" id="PEHEACV"/>
<accession>R7UN68</accession>
<dbReference type="PANTHER" id="PTHR33604">
    <property type="entry name" value="OSJNBA0004B13.7 PROTEIN"/>
    <property type="match status" value="1"/>
</dbReference>
<dbReference type="EnsemblMetazoa" id="CapteT206229">
    <property type="protein sequence ID" value="CapteP206229"/>
    <property type="gene ID" value="CapteG206229"/>
</dbReference>
<reference evidence="4" key="1">
    <citation type="submission" date="2012-12" db="EMBL/GenBank/DDBJ databases">
        <authorList>
            <person name="Hellsten U."/>
            <person name="Grimwood J."/>
            <person name="Chapman J.A."/>
            <person name="Shapiro H."/>
            <person name="Aerts A."/>
            <person name="Otillar R.P."/>
            <person name="Terry A.Y."/>
            <person name="Boore J.L."/>
            <person name="Simakov O."/>
            <person name="Marletaz F."/>
            <person name="Cho S.-J."/>
            <person name="Edsinger-Gonzales E."/>
            <person name="Havlak P."/>
            <person name="Kuo D.-H."/>
            <person name="Larsson T."/>
            <person name="Lv J."/>
            <person name="Arendt D."/>
            <person name="Savage R."/>
            <person name="Osoegawa K."/>
            <person name="de Jong P."/>
            <person name="Lindberg D.R."/>
            <person name="Seaver E.C."/>
            <person name="Weisblat D.A."/>
            <person name="Putnam N.H."/>
            <person name="Grigoriev I.V."/>
            <person name="Rokhsar D.S."/>
        </authorList>
    </citation>
    <scope>NUCLEOTIDE SEQUENCE</scope>
    <source>
        <strain evidence="4">I ESC-2004</strain>
    </source>
</reference>
<dbReference type="EMBL" id="KB299465">
    <property type="protein sequence ID" value="ELU07979.1"/>
    <property type="molecule type" value="Genomic_DNA"/>
</dbReference>
<evidence type="ECO:0008006" key="5">
    <source>
        <dbReference type="Google" id="ProtNLM"/>
    </source>
</evidence>
<keyword evidence="1" id="KW-1133">Transmembrane helix</keyword>